<feature type="compositionally biased region" description="Polar residues" evidence="1">
    <location>
        <begin position="88"/>
        <end position="97"/>
    </location>
</feature>
<dbReference type="EMBL" id="ML977145">
    <property type="protein sequence ID" value="KAF1989481.1"/>
    <property type="molecule type" value="Genomic_DNA"/>
</dbReference>
<protein>
    <submittedName>
        <fullName evidence="2">Uncharacterized protein</fullName>
    </submittedName>
</protein>
<dbReference type="Proteomes" id="UP000800041">
    <property type="component" value="Unassembled WGS sequence"/>
</dbReference>
<keyword evidence="3" id="KW-1185">Reference proteome</keyword>
<proteinExistence type="predicted"/>
<reference evidence="2" key="1">
    <citation type="journal article" date="2020" name="Stud. Mycol.">
        <title>101 Dothideomycetes genomes: a test case for predicting lifestyles and emergence of pathogens.</title>
        <authorList>
            <person name="Haridas S."/>
            <person name="Albert R."/>
            <person name="Binder M."/>
            <person name="Bloem J."/>
            <person name="Labutti K."/>
            <person name="Salamov A."/>
            <person name="Andreopoulos B."/>
            <person name="Baker S."/>
            <person name="Barry K."/>
            <person name="Bills G."/>
            <person name="Bluhm B."/>
            <person name="Cannon C."/>
            <person name="Castanera R."/>
            <person name="Culley D."/>
            <person name="Daum C."/>
            <person name="Ezra D."/>
            <person name="Gonzalez J."/>
            <person name="Henrissat B."/>
            <person name="Kuo A."/>
            <person name="Liang C."/>
            <person name="Lipzen A."/>
            <person name="Lutzoni F."/>
            <person name="Magnuson J."/>
            <person name="Mondo S."/>
            <person name="Nolan M."/>
            <person name="Ohm R."/>
            <person name="Pangilinan J."/>
            <person name="Park H.-J."/>
            <person name="Ramirez L."/>
            <person name="Alfaro M."/>
            <person name="Sun H."/>
            <person name="Tritt A."/>
            <person name="Yoshinaga Y."/>
            <person name="Zwiers L.-H."/>
            <person name="Turgeon B."/>
            <person name="Goodwin S."/>
            <person name="Spatafora J."/>
            <person name="Crous P."/>
            <person name="Grigoriev I."/>
        </authorList>
    </citation>
    <scope>NUCLEOTIDE SEQUENCE</scope>
    <source>
        <strain evidence="2">CBS 113979</strain>
    </source>
</reference>
<name>A0A6G1H8F2_9PEZI</name>
<accession>A0A6G1H8F2</accession>
<gene>
    <name evidence="2" type="ORF">K402DRAFT_273388</name>
</gene>
<feature type="region of interest" description="Disordered" evidence="1">
    <location>
        <begin position="46"/>
        <end position="97"/>
    </location>
</feature>
<dbReference type="AlphaFoldDB" id="A0A6G1H8F2"/>
<evidence type="ECO:0000313" key="3">
    <source>
        <dbReference type="Proteomes" id="UP000800041"/>
    </source>
</evidence>
<feature type="compositionally biased region" description="Basic and acidic residues" evidence="1">
    <location>
        <begin position="157"/>
        <end position="170"/>
    </location>
</feature>
<feature type="compositionally biased region" description="Polar residues" evidence="1">
    <location>
        <begin position="132"/>
        <end position="147"/>
    </location>
</feature>
<feature type="compositionally biased region" description="Polar residues" evidence="1">
    <location>
        <begin position="59"/>
        <end position="73"/>
    </location>
</feature>
<evidence type="ECO:0000313" key="2">
    <source>
        <dbReference type="EMBL" id="KAF1989481.1"/>
    </source>
</evidence>
<organism evidence="2 3">
    <name type="scientific">Aulographum hederae CBS 113979</name>
    <dbReference type="NCBI Taxonomy" id="1176131"/>
    <lineage>
        <taxon>Eukaryota</taxon>
        <taxon>Fungi</taxon>
        <taxon>Dikarya</taxon>
        <taxon>Ascomycota</taxon>
        <taxon>Pezizomycotina</taxon>
        <taxon>Dothideomycetes</taxon>
        <taxon>Pleosporomycetidae</taxon>
        <taxon>Aulographales</taxon>
        <taxon>Aulographaceae</taxon>
    </lineage>
</organism>
<feature type="region of interest" description="Disordered" evidence="1">
    <location>
        <begin position="132"/>
        <end position="170"/>
    </location>
</feature>
<sequence length="170" mass="18136">MRISHRAMPSCHAMPIIGELRTTDGGNILITAGHDQDDVGTELRTTRASARLKAPGSRVKSQGSQMLPNSQSKKNSEPSPRARVRAIGSSSAFQRCTSSISGHGTLRVSKQTANDSPDQLAAVKIGHSLSISTSTSMRHSRVQTVQSAYPGAVDEGEPPRPDKSPGRQIR</sequence>
<evidence type="ECO:0000256" key="1">
    <source>
        <dbReference type="SAM" id="MobiDB-lite"/>
    </source>
</evidence>